<name>C3XT87_BRAFL</name>
<dbReference type="PROSITE" id="PS50963">
    <property type="entry name" value="LINK_2"/>
    <property type="match status" value="1"/>
</dbReference>
<evidence type="ECO:0008006" key="11">
    <source>
        <dbReference type="Google" id="ProtNLM"/>
    </source>
</evidence>
<dbReference type="PANTHER" id="PTHR24038:SF11">
    <property type="entry name" value="INTEGRIN BETA-LIKE PROTEIN E"/>
    <property type="match status" value="1"/>
</dbReference>
<dbReference type="GO" id="GO:0016020">
    <property type="term" value="C:membrane"/>
    <property type="evidence" value="ECO:0007669"/>
    <property type="project" value="UniProtKB-SubCell"/>
</dbReference>
<evidence type="ECO:0000256" key="4">
    <source>
        <dbReference type="ARBA" id="ARBA00023157"/>
    </source>
</evidence>
<feature type="domain" description="Link" evidence="8">
    <location>
        <begin position="319"/>
        <end position="406"/>
    </location>
</feature>
<proteinExistence type="predicted"/>
<feature type="region of interest" description="Disordered" evidence="7">
    <location>
        <begin position="89"/>
        <end position="124"/>
    </location>
</feature>
<evidence type="ECO:0000313" key="10">
    <source>
        <dbReference type="EMBL" id="EEN68820.1"/>
    </source>
</evidence>
<dbReference type="Pfam" id="PF08685">
    <property type="entry name" value="GON"/>
    <property type="match status" value="1"/>
</dbReference>
<accession>C3XT87</accession>
<keyword evidence="6" id="KW-0175">Coiled coil</keyword>
<dbReference type="Gene3D" id="3.10.100.10">
    <property type="entry name" value="Mannose-Binding Protein A, subunit A"/>
    <property type="match status" value="1"/>
</dbReference>
<comment type="subcellular location">
    <subcellularLocation>
        <location evidence="1">Membrane</location>
    </subcellularLocation>
</comment>
<dbReference type="GO" id="GO:0007155">
    <property type="term" value="P:cell adhesion"/>
    <property type="evidence" value="ECO:0007669"/>
    <property type="project" value="InterPro"/>
</dbReference>
<evidence type="ECO:0000256" key="5">
    <source>
        <dbReference type="ARBA" id="ARBA00023180"/>
    </source>
</evidence>
<evidence type="ECO:0000256" key="2">
    <source>
        <dbReference type="ARBA" id="ARBA00022723"/>
    </source>
</evidence>
<keyword evidence="4" id="KW-1015">Disulfide bond</keyword>
<evidence type="ECO:0000256" key="6">
    <source>
        <dbReference type="SAM" id="Coils"/>
    </source>
</evidence>
<dbReference type="PANTHER" id="PTHR24038">
    <property type="entry name" value="STABILIN"/>
    <property type="match status" value="1"/>
</dbReference>
<dbReference type="SMART" id="SM00445">
    <property type="entry name" value="LINK"/>
    <property type="match status" value="1"/>
</dbReference>
<dbReference type="InterPro" id="IPR016187">
    <property type="entry name" value="CTDL_fold"/>
</dbReference>
<evidence type="ECO:0000256" key="1">
    <source>
        <dbReference type="ARBA" id="ARBA00004370"/>
    </source>
</evidence>
<evidence type="ECO:0000256" key="7">
    <source>
        <dbReference type="SAM" id="MobiDB-lite"/>
    </source>
</evidence>
<dbReference type="SUPFAM" id="SSF56436">
    <property type="entry name" value="C-type lectin-like"/>
    <property type="match status" value="1"/>
</dbReference>
<dbReference type="InterPro" id="IPR000538">
    <property type="entry name" value="Link_dom"/>
</dbReference>
<evidence type="ECO:0000256" key="3">
    <source>
        <dbReference type="ARBA" id="ARBA00023136"/>
    </source>
</evidence>
<sequence length="410" mass="46053">MDRVLKNPYMTVWRLVFVQQRKITMGKWTYSKVFLLLYFAVMWPNPNVYGLTKQDAARLKRRMSEVKAKIDRLTSRVVHTREQTLSQRLPAFTQPHGLQSPALQPTDKDDAGHKPTSCVEAKSLSSDTNDGEYILYPFATDSDVSIRIYCHGMASGEPKEFLTLPSGPDENYAVIFAGRMRYAYQCTGSLQDPWANRGTTKFSKLRIQFDTSRVKVIRNVYTFAQTTGPNDVPYGKAADCYSAKQGCAKGTFKVNLTGTDLALAPEVHWVMGPHYPASLIINDMFISEDRKVASARCGGWCGHCRPNGGEIYLTPSQVWIFPMQSPAGTYKYTLDEARQACAEKGATLASYNQLNDAWKDGLDYCACGWLSDGTARYPTQRAREGCGEAKINLCDWRSTWDAWSFTTLGM</sequence>
<protein>
    <recommendedName>
        <fullName evidence="11">Link domain-containing protein</fullName>
    </recommendedName>
</protein>
<evidence type="ECO:0000259" key="9">
    <source>
        <dbReference type="PROSITE" id="PS51046"/>
    </source>
</evidence>
<dbReference type="Pfam" id="PF00193">
    <property type="entry name" value="Xlink"/>
    <property type="match status" value="1"/>
</dbReference>
<dbReference type="PRINTS" id="PR01265">
    <property type="entry name" value="LINKMODULE"/>
</dbReference>
<dbReference type="GO" id="GO:0005540">
    <property type="term" value="F:hyaluronic acid binding"/>
    <property type="evidence" value="ECO:0007669"/>
    <property type="project" value="InterPro"/>
</dbReference>
<organism>
    <name type="scientific">Branchiostoma floridae</name>
    <name type="common">Florida lancelet</name>
    <name type="synonym">Amphioxus</name>
    <dbReference type="NCBI Taxonomy" id="7739"/>
    <lineage>
        <taxon>Eukaryota</taxon>
        <taxon>Metazoa</taxon>
        <taxon>Chordata</taxon>
        <taxon>Cephalochordata</taxon>
        <taxon>Leptocardii</taxon>
        <taxon>Amphioxiformes</taxon>
        <taxon>Branchiostomatidae</taxon>
        <taxon>Branchiostoma</taxon>
    </lineage>
</organism>
<dbReference type="InParanoid" id="C3XT87"/>
<evidence type="ECO:0000259" key="8">
    <source>
        <dbReference type="PROSITE" id="PS50963"/>
    </source>
</evidence>
<dbReference type="GO" id="GO:0008270">
    <property type="term" value="F:zinc ion binding"/>
    <property type="evidence" value="ECO:0007669"/>
    <property type="project" value="InterPro"/>
</dbReference>
<dbReference type="GO" id="GO:0004222">
    <property type="term" value="F:metalloendopeptidase activity"/>
    <property type="evidence" value="ECO:0007669"/>
    <property type="project" value="InterPro"/>
</dbReference>
<feature type="domain" description="GON" evidence="9">
    <location>
        <begin position="114"/>
        <end position="317"/>
    </location>
</feature>
<dbReference type="InterPro" id="IPR016186">
    <property type="entry name" value="C-type_lectin-like/link_sf"/>
</dbReference>
<dbReference type="InterPro" id="IPR012314">
    <property type="entry name" value="Pept_M12B_GON-ADAMTSs"/>
</dbReference>
<dbReference type="PROSITE" id="PS01241">
    <property type="entry name" value="LINK_1"/>
    <property type="match status" value="1"/>
</dbReference>
<feature type="coiled-coil region" evidence="6">
    <location>
        <begin position="56"/>
        <end position="83"/>
    </location>
</feature>
<gene>
    <name evidence="10" type="ORF">BRAFLDRAFT_82167</name>
</gene>
<dbReference type="FunFam" id="3.10.100.10:FF:000151">
    <property type="match status" value="1"/>
</dbReference>
<keyword evidence="2" id="KW-0479">Metal-binding</keyword>
<dbReference type="AlphaFoldDB" id="C3XT87"/>
<keyword evidence="5" id="KW-0325">Glycoprotein</keyword>
<keyword evidence="3" id="KW-0472">Membrane</keyword>
<dbReference type="EMBL" id="GG666461">
    <property type="protein sequence ID" value="EEN68820.1"/>
    <property type="molecule type" value="Genomic_DNA"/>
</dbReference>
<dbReference type="eggNOG" id="KOG3538">
    <property type="taxonomic scope" value="Eukaryota"/>
</dbReference>
<dbReference type="PROSITE" id="PS51046">
    <property type="entry name" value="GON"/>
    <property type="match status" value="1"/>
</dbReference>
<reference evidence="10" key="1">
    <citation type="journal article" date="2008" name="Nature">
        <title>The amphioxus genome and the evolution of the chordate karyotype.</title>
        <authorList>
            <consortium name="US DOE Joint Genome Institute (JGI-PGF)"/>
            <person name="Putnam N.H."/>
            <person name="Butts T."/>
            <person name="Ferrier D.E.K."/>
            <person name="Furlong R.F."/>
            <person name="Hellsten U."/>
            <person name="Kawashima T."/>
            <person name="Robinson-Rechavi M."/>
            <person name="Shoguchi E."/>
            <person name="Terry A."/>
            <person name="Yu J.-K."/>
            <person name="Benito-Gutierrez E.L."/>
            <person name="Dubchak I."/>
            <person name="Garcia-Fernandez J."/>
            <person name="Gibson-Brown J.J."/>
            <person name="Grigoriev I.V."/>
            <person name="Horton A.C."/>
            <person name="de Jong P.J."/>
            <person name="Jurka J."/>
            <person name="Kapitonov V.V."/>
            <person name="Kohara Y."/>
            <person name="Kuroki Y."/>
            <person name="Lindquist E."/>
            <person name="Lucas S."/>
            <person name="Osoegawa K."/>
            <person name="Pennacchio L.A."/>
            <person name="Salamov A.A."/>
            <person name="Satou Y."/>
            <person name="Sauka-Spengler T."/>
            <person name="Schmutz J."/>
            <person name="Shin-I T."/>
            <person name="Toyoda A."/>
            <person name="Bronner-Fraser M."/>
            <person name="Fujiyama A."/>
            <person name="Holland L.Z."/>
            <person name="Holland P.W.H."/>
            <person name="Satoh N."/>
            <person name="Rokhsar D.S."/>
        </authorList>
    </citation>
    <scope>NUCLEOTIDE SEQUENCE [LARGE SCALE GENOMIC DNA]</scope>
    <source>
        <strain evidence="10">S238N-H82</strain>
        <tissue evidence="10">Testes</tissue>
    </source>
</reference>